<feature type="domain" description="4'-phosphopantetheinyl transferase" evidence="4">
    <location>
        <begin position="158"/>
        <end position="237"/>
    </location>
</feature>
<evidence type="ECO:0000256" key="2">
    <source>
        <dbReference type="ARBA" id="ARBA00022679"/>
    </source>
</evidence>
<dbReference type="InterPro" id="IPR008278">
    <property type="entry name" value="4-PPantetheinyl_Trfase_dom"/>
</dbReference>
<dbReference type="SUPFAM" id="SSF56214">
    <property type="entry name" value="4'-phosphopantetheinyl transferase"/>
    <property type="match status" value="2"/>
</dbReference>
<feature type="compositionally biased region" description="Basic residues" evidence="3">
    <location>
        <begin position="1"/>
        <end position="10"/>
    </location>
</feature>
<dbReference type="InterPro" id="IPR037143">
    <property type="entry name" value="4-PPantetheinyl_Trfase_dom_sf"/>
</dbReference>
<evidence type="ECO:0000313" key="6">
    <source>
        <dbReference type="Proteomes" id="UP000317155"/>
    </source>
</evidence>
<dbReference type="PANTHER" id="PTHR12215">
    <property type="entry name" value="PHOSPHOPANTETHEINE TRANSFERASE"/>
    <property type="match status" value="1"/>
</dbReference>
<keyword evidence="2 5" id="KW-0808">Transferase</keyword>
<dbReference type="InterPro" id="IPR050559">
    <property type="entry name" value="P-Pant_transferase_sf"/>
</dbReference>
<dbReference type="GO" id="GO:0008897">
    <property type="term" value="F:holo-[acyl-carrier-protein] synthase activity"/>
    <property type="evidence" value="ECO:0007669"/>
    <property type="project" value="InterPro"/>
</dbReference>
<dbReference type="Gene3D" id="3.90.470.20">
    <property type="entry name" value="4'-phosphopantetheinyl transferase domain"/>
    <property type="match status" value="1"/>
</dbReference>
<name>A0A550JKQ4_9BACT</name>
<sequence>MVRPVHRPPRFRLSTPDQLRRRDGTSGGLAQGETPLIPPVNWRTPPARPRLDDGELHLWRFRLDLPLEAISDLRPLLSPDESARAERLRIPSKKLDFIAARGRLRQILARYLDTSPAALRFAYGPAGKPAIAFPESPLAFNLAHAGCWGLLGICARGGIGVDVEWLKRPVDIGQIAGWAFGEDIRAELDALPAEIKTRRFFHLWTTREARLKALGTGFTEPENAENFELATGNFLLEDDYPGAWATPSPPSQISYWHNPSTDSE</sequence>
<evidence type="ECO:0000256" key="3">
    <source>
        <dbReference type="SAM" id="MobiDB-lite"/>
    </source>
</evidence>
<evidence type="ECO:0000313" key="5">
    <source>
        <dbReference type="EMBL" id="TRO83785.1"/>
    </source>
</evidence>
<comment type="similarity">
    <text evidence="1">Belongs to the P-Pant transferase superfamily. Gsp/Sfp/HetI/AcpT family.</text>
</comment>
<keyword evidence="6" id="KW-1185">Reference proteome</keyword>
<dbReference type="GO" id="GO:0000287">
    <property type="term" value="F:magnesium ion binding"/>
    <property type="evidence" value="ECO:0007669"/>
    <property type="project" value="InterPro"/>
</dbReference>
<accession>A0A550JKQ4</accession>
<gene>
    <name evidence="5" type="ORF">FL622_00960</name>
</gene>
<dbReference type="PANTHER" id="PTHR12215:SF10">
    <property type="entry name" value="L-AMINOADIPATE-SEMIALDEHYDE DEHYDROGENASE-PHOSPHOPANTETHEINYL TRANSFERASE"/>
    <property type="match status" value="1"/>
</dbReference>
<dbReference type="GO" id="GO:0005829">
    <property type="term" value="C:cytosol"/>
    <property type="evidence" value="ECO:0007669"/>
    <property type="project" value="TreeGrafter"/>
</dbReference>
<dbReference type="Proteomes" id="UP000317155">
    <property type="component" value="Unassembled WGS sequence"/>
</dbReference>
<organism evidence="5 6">
    <name type="scientific">Trichloromonas acetexigens</name>
    <dbReference type="NCBI Taxonomy" id="38815"/>
    <lineage>
        <taxon>Bacteria</taxon>
        <taxon>Pseudomonadati</taxon>
        <taxon>Thermodesulfobacteriota</taxon>
        <taxon>Desulfuromonadia</taxon>
        <taxon>Desulfuromonadales</taxon>
        <taxon>Trichloromonadaceae</taxon>
        <taxon>Trichloromonas</taxon>
    </lineage>
</organism>
<reference evidence="5 6" key="1">
    <citation type="submission" date="2019-07" db="EMBL/GenBank/DDBJ databases">
        <title>Insights of Desulfuromonas acetexigens electromicrobiology.</title>
        <authorList>
            <person name="Katuri K."/>
            <person name="Sapireddy V."/>
            <person name="Shaw D.R."/>
            <person name="Saikaly P."/>
        </authorList>
    </citation>
    <scope>NUCLEOTIDE SEQUENCE [LARGE SCALE GENOMIC DNA]</scope>
    <source>
        <strain evidence="5 6">2873</strain>
    </source>
</reference>
<protein>
    <submittedName>
        <fullName evidence="5">4'-phosphopantetheinyl transferase superfamily protein</fullName>
    </submittedName>
</protein>
<proteinExistence type="inferred from homology"/>
<dbReference type="EMBL" id="VJVV01000001">
    <property type="protein sequence ID" value="TRO83785.1"/>
    <property type="molecule type" value="Genomic_DNA"/>
</dbReference>
<dbReference type="Pfam" id="PF01648">
    <property type="entry name" value="ACPS"/>
    <property type="match status" value="1"/>
</dbReference>
<dbReference type="AlphaFoldDB" id="A0A550JKQ4"/>
<feature type="region of interest" description="Disordered" evidence="3">
    <location>
        <begin position="1"/>
        <end position="45"/>
    </location>
</feature>
<evidence type="ECO:0000259" key="4">
    <source>
        <dbReference type="Pfam" id="PF01648"/>
    </source>
</evidence>
<comment type="caution">
    <text evidence="5">The sequence shown here is derived from an EMBL/GenBank/DDBJ whole genome shotgun (WGS) entry which is preliminary data.</text>
</comment>
<dbReference type="OrthoDB" id="9808281at2"/>
<dbReference type="GO" id="GO:0019878">
    <property type="term" value="P:lysine biosynthetic process via aminoadipic acid"/>
    <property type="evidence" value="ECO:0007669"/>
    <property type="project" value="TreeGrafter"/>
</dbReference>
<evidence type="ECO:0000256" key="1">
    <source>
        <dbReference type="ARBA" id="ARBA00010990"/>
    </source>
</evidence>